<name>A0A0L7KEK0_OPEBR</name>
<dbReference type="AlphaFoldDB" id="A0A0L7KEK0"/>
<accession>A0A0L7KEK0</accession>
<dbReference type="Proteomes" id="UP000037510">
    <property type="component" value="Unassembled WGS sequence"/>
</dbReference>
<dbReference type="EMBL" id="JTDY01010021">
    <property type="protein sequence ID" value="KOB61732.1"/>
    <property type="molecule type" value="Genomic_DNA"/>
</dbReference>
<dbReference type="PROSITE" id="PS50292">
    <property type="entry name" value="PEROXIDASE_3"/>
    <property type="match status" value="1"/>
</dbReference>
<evidence type="ECO:0000256" key="1">
    <source>
        <dbReference type="ARBA" id="ARBA00022559"/>
    </source>
</evidence>
<dbReference type="Pfam" id="PF03098">
    <property type="entry name" value="An_peroxidase"/>
    <property type="match status" value="1"/>
</dbReference>
<dbReference type="InterPro" id="IPR010255">
    <property type="entry name" value="Haem_peroxidase_sf"/>
</dbReference>
<dbReference type="GO" id="GO:0020037">
    <property type="term" value="F:heme binding"/>
    <property type="evidence" value="ECO:0007669"/>
    <property type="project" value="InterPro"/>
</dbReference>
<dbReference type="InterPro" id="IPR019791">
    <property type="entry name" value="Haem_peroxidase_animal"/>
</dbReference>
<keyword evidence="1 2" id="KW-0560">Oxidoreductase</keyword>
<evidence type="ECO:0000313" key="3">
    <source>
        <dbReference type="Proteomes" id="UP000037510"/>
    </source>
</evidence>
<sequence length="270" mass="30330">MEEIVNCTINKYGYLGRWCAIEVAKCDPHEPRRMDLSCNSLRYPTRGAYLTPYSRILPADFNGGELRTSASGRPLPPARVLRVDLMSDGRVASQDYTQMVVNYAVFVTGDITSVHDTVNYVAVTRDCCRPGREDRRCAAISVPDDDLHLRRSSVRCLNLTAPITYQDLGCVSAAVPLERINIAAPMLDLSSVYGHEAPGAAKGRLWEGGRLRAENKVIFKTLGHVDDYDPTLEPRLSIEYVTGTRWFHTIQEGRLKLVLFSICFRQRFSL</sequence>
<proteinExistence type="predicted"/>
<dbReference type="GO" id="GO:0004601">
    <property type="term" value="F:peroxidase activity"/>
    <property type="evidence" value="ECO:0007669"/>
    <property type="project" value="UniProtKB-KW"/>
</dbReference>
<dbReference type="PANTHER" id="PTHR11475">
    <property type="entry name" value="OXIDASE/PEROXIDASE"/>
    <property type="match status" value="1"/>
</dbReference>
<dbReference type="PANTHER" id="PTHR11475:SF134">
    <property type="entry name" value="LD42267P"/>
    <property type="match status" value="1"/>
</dbReference>
<protein>
    <submittedName>
        <fullName evidence="2">Oxidase/peroxidase</fullName>
    </submittedName>
</protein>
<dbReference type="GO" id="GO:0006979">
    <property type="term" value="P:response to oxidative stress"/>
    <property type="evidence" value="ECO:0007669"/>
    <property type="project" value="InterPro"/>
</dbReference>
<comment type="caution">
    <text evidence="2">The sequence shown here is derived from an EMBL/GenBank/DDBJ whole genome shotgun (WGS) entry which is preliminary data.</text>
</comment>
<dbReference type="STRING" id="104452.A0A0L7KEK0"/>
<evidence type="ECO:0000313" key="2">
    <source>
        <dbReference type="EMBL" id="KOB61732.1"/>
    </source>
</evidence>
<organism evidence="2 3">
    <name type="scientific">Operophtera brumata</name>
    <name type="common">Winter moth</name>
    <name type="synonym">Phalaena brumata</name>
    <dbReference type="NCBI Taxonomy" id="104452"/>
    <lineage>
        <taxon>Eukaryota</taxon>
        <taxon>Metazoa</taxon>
        <taxon>Ecdysozoa</taxon>
        <taxon>Arthropoda</taxon>
        <taxon>Hexapoda</taxon>
        <taxon>Insecta</taxon>
        <taxon>Pterygota</taxon>
        <taxon>Neoptera</taxon>
        <taxon>Endopterygota</taxon>
        <taxon>Lepidoptera</taxon>
        <taxon>Glossata</taxon>
        <taxon>Ditrysia</taxon>
        <taxon>Geometroidea</taxon>
        <taxon>Geometridae</taxon>
        <taxon>Larentiinae</taxon>
        <taxon>Operophtera</taxon>
    </lineage>
</organism>
<gene>
    <name evidence="2" type="ORF">OBRU01_25129</name>
</gene>
<dbReference type="SUPFAM" id="SSF48113">
    <property type="entry name" value="Heme-dependent peroxidases"/>
    <property type="match status" value="1"/>
</dbReference>
<reference evidence="2 3" key="1">
    <citation type="journal article" date="2015" name="Genome Biol. Evol.">
        <title>The genome of winter moth (Operophtera brumata) provides a genomic perspective on sexual dimorphism and phenology.</title>
        <authorList>
            <person name="Derks M.F."/>
            <person name="Smit S."/>
            <person name="Salis L."/>
            <person name="Schijlen E."/>
            <person name="Bossers A."/>
            <person name="Mateman C."/>
            <person name="Pijl A.S."/>
            <person name="de Ridder D."/>
            <person name="Groenen M.A."/>
            <person name="Visser M.E."/>
            <person name="Megens H.J."/>
        </authorList>
    </citation>
    <scope>NUCLEOTIDE SEQUENCE [LARGE SCALE GENOMIC DNA]</scope>
    <source>
        <strain evidence="2">WM2013NL</strain>
        <tissue evidence="2">Head and thorax</tissue>
    </source>
</reference>
<dbReference type="InterPro" id="IPR037120">
    <property type="entry name" value="Haem_peroxidase_sf_animal"/>
</dbReference>
<keyword evidence="3" id="KW-1185">Reference proteome</keyword>
<keyword evidence="1 2" id="KW-0575">Peroxidase</keyword>
<dbReference type="Gene3D" id="1.10.640.10">
    <property type="entry name" value="Haem peroxidase domain superfamily, animal type"/>
    <property type="match status" value="1"/>
</dbReference>